<organism evidence="1 2">
    <name type="scientific">Rhodococcus opacus M213</name>
    <dbReference type="NCBI Taxonomy" id="1129896"/>
    <lineage>
        <taxon>Bacteria</taxon>
        <taxon>Bacillati</taxon>
        <taxon>Actinomycetota</taxon>
        <taxon>Actinomycetes</taxon>
        <taxon>Mycobacteriales</taxon>
        <taxon>Nocardiaceae</taxon>
        <taxon>Rhodococcus</taxon>
    </lineage>
</organism>
<evidence type="ECO:0000313" key="1">
    <source>
        <dbReference type="EMBL" id="EKT82461.1"/>
    </source>
</evidence>
<proteinExistence type="predicted"/>
<name>K8XNT3_RHOOP</name>
<sequence>MSIDHDLGAELRALPDGEFFALLAREVANRESMSSVRDVLLSLVASGPTLSASIASAVPAHAVTESIARARIETTARQAIFEHPHLEASDVADVLRSRDSNRRSPASRLRERGDIVGYEIGGRYLYPSFQFDSATAKVRPVVAEINQLLNAKHDPWGVSSWWISPSGWLQDGQSPADLAAEGGQDDRIRAIAHDLMAD</sequence>
<dbReference type="EMBL" id="AJYC02000034">
    <property type="protein sequence ID" value="EKT82461.1"/>
    <property type="molecule type" value="Genomic_DNA"/>
</dbReference>
<gene>
    <name evidence="1" type="ORF">WSS_A12283</name>
</gene>
<reference evidence="1 2" key="1">
    <citation type="journal article" date="2013" name="Genome Announc.">
        <title>Draft Genome Sequence of Rhodococcus opacus Strain M213 Shows a Diverse Catabolic Potential.</title>
        <authorList>
            <person name="Pathak A."/>
            <person name="Green S.J."/>
            <person name="Ogram A."/>
            <person name="Chauhan A."/>
        </authorList>
    </citation>
    <scope>NUCLEOTIDE SEQUENCE [LARGE SCALE GENOMIC DNA]</scope>
    <source>
        <strain evidence="1 2">M213</strain>
    </source>
</reference>
<comment type="caution">
    <text evidence="1">The sequence shown here is derived from an EMBL/GenBank/DDBJ whole genome shotgun (WGS) entry which is preliminary data.</text>
</comment>
<protein>
    <recommendedName>
        <fullName evidence="3">Antitoxin Xre/MbcA/ParS-like toxin-binding domain-containing protein</fullName>
    </recommendedName>
</protein>
<evidence type="ECO:0000313" key="2">
    <source>
        <dbReference type="Proteomes" id="UP000005951"/>
    </source>
</evidence>
<accession>K8XNT3</accession>
<dbReference type="Proteomes" id="UP000005951">
    <property type="component" value="Unassembled WGS sequence"/>
</dbReference>
<dbReference type="RefSeq" id="WP_005255988.1">
    <property type="nucleotide sequence ID" value="NZ_AJYC02000034.1"/>
</dbReference>
<dbReference type="AlphaFoldDB" id="K8XNT3"/>
<evidence type="ECO:0008006" key="3">
    <source>
        <dbReference type="Google" id="ProtNLM"/>
    </source>
</evidence>